<evidence type="ECO:0000313" key="2">
    <source>
        <dbReference type="EMBL" id="RCW39555.1"/>
    </source>
</evidence>
<dbReference type="Proteomes" id="UP000253495">
    <property type="component" value="Unassembled WGS sequence"/>
</dbReference>
<protein>
    <submittedName>
        <fullName evidence="2">Dehydratase</fullName>
    </submittedName>
</protein>
<dbReference type="RefSeq" id="WP_170206313.1">
    <property type="nucleotide sequence ID" value="NZ_QPJC01000016.1"/>
</dbReference>
<proteinExistence type="predicted"/>
<keyword evidence="1" id="KW-0732">Signal</keyword>
<gene>
    <name evidence="2" type="ORF">DFQ14_11640</name>
</gene>
<dbReference type="PROSITE" id="PS51318">
    <property type="entry name" value="TAT"/>
    <property type="match status" value="1"/>
</dbReference>
<reference evidence="2 3" key="1">
    <citation type="submission" date="2018-07" db="EMBL/GenBank/DDBJ databases">
        <title>Genomic Encyclopedia of Type Strains, Phase III (KMG-III): the genomes of soil and plant-associated and newly described type strains.</title>
        <authorList>
            <person name="Whitman W."/>
        </authorList>
    </citation>
    <scope>NUCLEOTIDE SEQUENCE [LARGE SCALE GENOMIC DNA]</scope>
    <source>
        <strain evidence="2 3">CECT 8575</strain>
    </source>
</reference>
<feature type="signal peptide" evidence="1">
    <location>
        <begin position="1"/>
        <end position="32"/>
    </location>
</feature>
<dbReference type="EMBL" id="QPJC01000016">
    <property type="protein sequence ID" value="RCW39555.1"/>
    <property type="molecule type" value="Genomic_DNA"/>
</dbReference>
<evidence type="ECO:0000256" key="1">
    <source>
        <dbReference type="SAM" id="SignalP"/>
    </source>
</evidence>
<keyword evidence="3" id="KW-1185">Reference proteome</keyword>
<organism evidence="2 3">
    <name type="scientific">Halopolyspora algeriensis</name>
    <dbReference type="NCBI Taxonomy" id="1500506"/>
    <lineage>
        <taxon>Bacteria</taxon>
        <taxon>Bacillati</taxon>
        <taxon>Actinomycetota</taxon>
        <taxon>Actinomycetes</taxon>
        <taxon>Actinomycetes incertae sedis</taxon>
        <taxon>Halopolyspora</taxon>
    </lineage>
</organism>
<accession>A0A368VH85</accession>
<dbReference type="AlphaFoldDB" id="A0A368VH85"/>
<sequence>MSTALRRRGARMMAAAAFAVLPMLAVASPAAAATFEHNFDCAGDSPLGTQHFSLQQTTDITTPATVAPNSAFDVVIDPAPNTAPTDVNGYTVERIENIDLKIPVPPNSTLTGTELSGGENLGPNPPAITVDGRVATLHIDGPIGGGEAYELPTVTAHLTSADSGVIETRLHGTGYDDPGLTLDATVSTFFGDTQVPSRCYPNPNPVLTTTTIE</sequence>
<evidence type="ECO:0000313" key="3">
    <source>
        <dbReference type="Proteomes" id="UP000253495"/>
    </source>
</evidence>
<comment type="caution">
    <text evidence="2">The sequence shown here is derived from an EMBL/GenBank/DDBJ whole genome shotgun (WGS) entry which is preliminary data.</text>
</comment>
<name>A0A368VH85_9ACTN</name>
<feature type="chain" id="PRO_5016689066" evidence="1">
    <location>
        <begin position="33"/>
        <end position="213"/>
    </location>
</feature>
<dbReference type="InterPro" id="IPR006311">
    <property type="entry name" value="TAT_signal"/>
</dbReference>